<dbReference type="RefSeq" id="WP_071062772.1">
    <property type="nucleotide sequence ID" value="NZ_MKIE01000004.1"/>
</dbReference>
<evidence type="ECO:0000313" key="2">
    <source>
        <dbReference type="Proteomes" id="UP000180254"/>
    </source>
</evidence>
<protein>
    <submittedName>
        <fullName evidence="1">Phage gp6-like head-tail connector protein</fullName>
    </submittedName>
</protein>
<name>A0A1S1V6P2_9FIRM</name>
<sequence>MINKIKTLLNITDSSQDELLSLYLDIVKQKVLNYCNREDIPSGLELIIVEITADEFRAKTRKNAIESGEETGAVSSIKRGGMQINYESSSSESNYNKLTGGGAEFIANYQIQLDRFKVTKEKRVRFI</sequence>
<gene>
    <name evidence="1" type="ORF">EUAN_12430</name>
</gene>
<dbReference type="Pfam" id="PF05135">
    <property type="entry name" value="Phage_connect_1"/>
    <property type="match status" value="1"/>
</dbReference>
<dbReference type="Gene3D" id="1.10.246.150">
    <property type="match status" value="1"/>
</dbReference>
<dbReference type="STRING" id="39480.EUAN_12430"/>
<dbReference type="Proteomes" id="UP000180254">
    <property type="component" value="Unassembled WGS sequence"/>
</dbReference>
<keyword evidence="2" id="KW-1185">Reference proteome</keyword>
<dbReference type="EMBL" id="MKIE01000004">
    <property type="protein sequence ID" value="OHW62174.1"/>
    <property type="molecule type" value="Genomic_DNA"/>
</dbReference>
<dbReference type="InterPro" id="IPR053746">
    <property type="entry name" value="Viral_HT_Connector_Assembly"/>
</dbReference>
<dbReference type="OrthoDB" id="2229600at2"/>
<evidence type="ECO:0000313" key="1">
    <source>
        <dbReference type="EMBL" id="OHW62174.1"/>
    </source>
</evidence>
<proteinExistence type="predicted"/>
<comment type="caution">
    <text evidence="1">The sequence shown here is derived from an EMBL/GenBank/DDBJ whole genome shotgun (WGS) entry which is preliminary data.</text>
</comment>
<dbReference type="AlphaFoldDB" id="A0A1S1V6P2"/>
<dbReference type="InterPro" id="IPR021146">
    <property type="entry name" value="Phage_gp6-like_head-tail"/>
</dbReference>
<accession>A0A1S1V6P2</accession>
<organism evidence="1 2">
    <name type="scientific">Andreesenia angusta</name>
    <dbReference type="NCBI Taxonomy" id="39480"/>
    <lineage>
        <taxon>Bacteria</taxon>
        <taxon>Bacillati</taxon>
        <taxon>Bacillota</taxon>
        <taxon>Tissierellia</taxon>
        <taxon>Tissierellales</taxon>
        <taxon>Gottschalkiaceae</taxon>
        <taxon>Andreesenia</taxon>
    </lineage>
</organism>
<reference evidence="1 2" key="1">
    <citation type="submission" date="2016-09" db="EMBL/GenBank/DDBJ databases">
        <title>Genome sequence of Eubacterium angustum.</title>
        <authorList>
            <person name="Poehlein A."/>
            <person name="Daniel R."/>
        </authorList>
    </citation>
    <scope>NUCLEOTIDE SEQUENCE [LARGE SCALE GENOMIC DNA]</scope>
    <source>
        <strain evidence="1 2">DSM 1989</strain>
    </source>
</reference>